<dbReference type="Pfam" id="PF00023">
    <property type="entry name" value="Ank"/>
    <property type="match status" value="1"/>
</dbReference>
<keyword evidence="2" id="KW-0732">Signal</keyword>
<dbReference type="InterPro" id="IPR002110">
    <property type="entry name" value="Ankyrin_rpt"/>
</dbReference>
<feature type="chain" id="PRO_5045852443" description="Ankyrin repeat domain-containing protein" evidence="2">
    <location>
        <begin position="25"/>
        <end position="353"/>
    </location>
</feature>
<keyword evidence="1" id="KW-0040">ANK repeat</keyword>
<evidence type="ECO:0000313" key="3">
    <source>
        <dbReference type="EMBL" id="MFG6463987.1"/>
    </source>
</evidence>
<organism evidence="3 4">
    <name type="scientific">Pelomonas lactea</name>
    <dbReference type="NCBI Taxonomy" id="3299030"/>
    <lineage>
        <taxon>Bacteria</taxon>
        <taxon>Pseudomonadati</taxon>
        <taxon>Pseudomonadota</taxon>
        <taxon>Betaproteobacteria</taxon>
        <taxon>Burkholderiales</taxon>
        <taxon>Sphaerotilaceae</taxon>
        <taxon>Roseateles</taxon>
    </lineage>
</organism>
<dbReference type="EMBL" id="JBIGHX010000008">
    <property type="protein sequence ID" value="MFG6463987.1"/>
    <property type="molecule type" value="Genomic_DNA"/>
</dbReference>
<feature type="signal peptide" evidence="2">
    <location>
        <begin position="1"/>
        <end position="24"/>
    </location>
</feature>
<evidence type="ECO:0000256" key="2">
    <source>
        <dbReference type="SAM" id="SignalP"/>
    </source>
</evidence>
<dbReference type="PROSITE" id="PS50297">
    <property type="entry name" value="ANK_REP_REGION"/>
    <property type="match status" value="1"/>
</dbReference>
<feature type="repeat" description="ANK" evidence="1">
    <location>
        <begin position="84"/>
        <end position="106"/>
    </location>
</feature>
<evidence type="ECO:0000256" key="1">
    <source>
        <dbReference type="PROSITE-ProRule" id="PRU00023"/>
    </source>
</evidence>
<evidence type="ECO:0008006" key="5">
    <source>
        <dbReference type="Google" id="ProtNLM"/>
    </source>
</evidence>
<reference evidence="3 4" key="1">
    <citation type="submission" date="2024-08" db="EMBL/GenBank/DDBJ databases">
        <authorList>
            <person name="Lu H."/>
        </authorList>
    </citation>
    <scope>NUCLEOTIDE SEQUENCE [LARGE SCALE GENOMIC DNA]</scope>
    <source>
        <strain evidence="3 4">DXS20W</strain>
    </source>
</reference>
<proteinExistence type="predicted"/>
<dbReference type="Proteomes" id="UP001606302">
    <property type="component" value="Unassembled WGS sequence"/>
</dbReference>
<dbReference type="PROSITE" id="PS50088">
    <property type="entry name" value="ANK_REPEAT"/>
    <property type="match status" value="1"/>
</dbReference>
<dbReference type="SUPFAM" id="SSF48403">
    <property type="entry name" value="Ankyrin repeat"/>
    <property type="match status" value="1"/>
</dbReference>
<gene>
    <name evidence="3" type="ORF">ACG04Q_20600</name>
</gene>
<dbReference type="RefSeq" id="WP_394513237.1">
    <property type="nucleotide sequence ID" value="NZ_JBIGHX010000008.1"/>
</dbReference>
<protein>
    <recommendedName>
        <fullName evidence="5">Ankyrin repeat domain-containing protein</fullName>
    </recommendedName>
</protein>
<evidence type="ECO:0000313" key="4">
    <source>
        <dbReference type="Proteomes" id="UP001606302"/>
    </source>
</evidence>
<dbReference type="Gene3D" id="1.25.40.20">
    <property type="entry name" value="Ankyrin repeat-containing domain"/>
    <property type="match status" value="1"/>
</dbReference>
<comment type="caution">
    <text evidence="3">The sequence shown here is derived from an EMBL/GenBank/DDBJ whole genome shotgun (WGS) entry which is preliminary data.</text>
</comment>
<accession>A0ABW7GPU2</accession>
<name>A0ABW7GPU2_9BURK</name>
<dbReference type="InterPro" id="IPR036770">
    <property type="entry name" value="Ankyrin_rpt-contain_sf"/>
</dbReference>
<sequence>MRFHPRLQTTALLCLALMLGVAQAQPAATPRQLIDNLGLDVRHLLQTPDLKRTPEAAERDVAEQIKALIRTTPGHPSLTAIDSRGRTPLMLAAGHGYALIVEALLSDPSVRLTVDVADADGETAWMRASFALPITLPACQPGNLTVERQNLMAPYLRRMTHVARTGFTAVYATVAALEAAGAQRRPDEAKRAWLTSCPNTDTDLRGALAEGELTPALIKAAVTRQNEYARATRAARPKVAQRPPKDMRFIPEGQTRDTFQLVSQLAREPGLCRVLPKPQLQDELAWEGQILLRAIVSTRGGVVEAVDVERLSITGDRQEAVTHYFRHVVLNALAGYECEGDFVFEQEFHFAVR</sequence>
<keyword evidence="4" id="KW-1185">Reference proteome</keyword>